<dbReference type="AlphaFoldDB" id="A0A1R3WR64"/>
<evidence type="ECO:0000256" key="1">
    <source>
        <dbReference type="SAM" id="MobiDB-lite"/>
    </source>
</evidence>
<protein>
    <recommendedName>
        <fullName evidence="3">DUF4168 domain-containing protein</fullName>
    </recommendedName>
</protein>
<evidence type="ECO:0000259" key="3">
    <source>
        <dbReference type="Pfam" id="PF13767"/>
    </source>
</evidence>
<feature type="compositionally biased region" description="Low complexity" evidence="1">
    <location>
        <begin position="30"/>
        <end position="60"/>
    </location>
</feature>
<proteinExistence type="predicted"/>
<sequence length="156" mass="16706">MLPRHKITAATLAAALMAAPLSFAVAQEGVAPEGTEAMPEAAPEAAPETAPEAPAATPTPDFDDAQIDAFANAALKVGEIQQKYAQQLEGVEDEAEQQQLVQEADTEIRAAIEGMDNITIEDYLEIDQAATMDEDLTRRIAERMQQIQAEQTEQAG</sequence>
<evidence type="ECO:0000313" key="4">
    <source>
        <dbReference type="EMBL" id="SIT80804.1"/>
    </source>
</evidence>
<dbReference type="Pfam" id="PF13767">
    <property type="entry name" value="DUF4168"/>
    <property type="match status" value="1"/>
</dbReference>
<dbReference type="OrthoDB" id="7876812at2"/>
<keyword evidence="2" id="KW-0732">Signal</keyword>
<feature type="region of interest" description="Disordered" evidence="1">
    <location>
        <begin position="30"/>
        <end position="63"/>
    </location>
</feature>
<feature type="chain" id="PRO_5011983444" description="DUF4168 domain-containing protein" evidence="2">
    <location>
        <begin position="27"/>
        <end position="156"/>
    </location>
</feature>
<feature type="signal peptide" evidence="2">
    <location>
        <begin position="1"/>
        <end position="26"/>
    </location>
</feature>
<name>A0A1R3WR64_9RHOB</name>
<reference evidence="4 5" key="1">
    <citation type="submission" date="2017-01" db="EMBL/GenBank/DDBJ databases">
        <authorList>
            <person name="Mah S.A."/>
            <person name="Swanson W.J."/>
            <person name="Moy G.W."/>
            <person name="Vacquier V.D."/>
        </authorList>
    </citation>
    <scope>NUCLEOTIDE SEQUENCE [LARGE SCALE GENOMIC DNA]</scope>
    <source>
        <strain evidence="4 5">DSM 21219</strain>
    </source>
</reference>
<evidence type="ECO:0000256" key="2">
    <source>
        <dbReference type="SAM" id="SignalP"/>
    </source>
</evidence>
<gene>
    <name evidence="4" type="ORF">SAMN05421849_1375</name>
</gene>
<dbReference type="RefSeq" id="WP_083946082.1">
    <property type="nucleotide sequence ID" value="NZ_FTPS01000001.1"/>
</dbReference>
<feature type="domain" description="DUF4168" evidence="3">
    <location>
        <begin position="64"/>
        <end position="140"/>
    </location>
</feature>
<dbReference type="EMBL" id="FTPS01000001">
    <property type="protein sequence ID" value="SIT80804.1"/>
    <property type="molecule type" value="Genomic_DNA"/>
</dbReference>
<dbReference type="InterPro" id="IPR025433">
    <property type="entry name" value="DUF4168"/>
</dbReference>
<dbReference type="Proteomes" id="UP000192455">
    <property type="component" value="Unassembled WGS sequence"/>
</dbReference>
<evidence type="ECO:0000313" key="5">
    <source>
        <dbReference type="Proteomes" id="UP000192455"/>
    </source>
</evidence>
<organism evidence="4 5">
    <name type="scientific">Pontibaca methylaminivorans</name>
    <dbReference type="NCBI Taxonomy" id="515897"/>
    <lineage>
        <taxon>Bacteria</taxon>
        <taxon>Pseudomonadati</taxon>
        <taxon>Pseudomonadota</taxon>
        <taxon>Alphaproteobacteria</taxon>
        <taxon>Rhodobacterales</taxon>
        <taxon>Roseobacteraceae</taxon>
        <taxon>Pontibaca</taxon>
    </lineage>
</organism>
<accession>A0A1R3WR64</accession>
<keyword evidence="5" id="KW-1185">Reference proteome</keyword>